<protein>
    <submittedName>
        <fullName evidence="2">Glycosyl hydrolase</fullName>
    </submittedName>
</protein>
<dbReference type="Gene3D" id="1.50.10.10">
    <property type="match status" value="1"/>
</dbReference>
<evidence type="ECO:0000313" key="3">
    <source>
        <dbReference type="Proteomes" id="UP000033393"/>
    </source>
</evidence>
<gene>
    <name evidence="2" type="ORF">UK23_45910</name>
</gene>
<sequence length="385" mass="43759">MTTSRRDFVRLGGAALAGGVASGSTGTAQAKDRTDWSVEVVESTMRQYTPETLGGWGYTRGLYLWGQWLVFQRTKNKKYFDFIKAWVDRFVGPDGRMSRTFTNLDAMRAGQLLPLLYNATGDVRYRTASTQIRERLNTYARTKEGGFWHAEGGTRDWQNWSDGVYMVVPFIMRHGYTFGEKQWATDEALKQLFVYAKNLQHKDGLFHHAYDESRTVSWADKTTGVSPEFWGRAMGWYAITCCDVLEDLPRDHPDRPKLISILSKLIAALAKYQDSKTGRWFQVVDKGSNPENWTETSCSSMYSMAISRAVERGYVSRRYDVVAQRGRRGVLERVKINAEGNTEISEICIGTNVGDLPFYLARPRAVNDLHGIGAFLIMNEQFTSC</sequence>
<dbReference type="OrthoDB" id="6381507at2"/>
<evidence type="ECO:0000313" key="2">
    <source>
        <dbReference type="EMBL" id="KJK33471.1"/>
    </source>
</evidence>
<reference evidence="2 3" key="1">
    <citation type="submission" date="2015-02" db="EMBL/GenBank/DDBJ databases">
        <authorList>
            <person name="Ju K.-S."/>
            <person name="Doroghazi J.R."/>
            <person name="Metcalf W."/>
        </authorList>
    </citation>
    <scope>NUCLEOTIDE SEQUENCE [LARGE SCALE GENOMIC DNA]</scope>
    <source>
        <strain evidence="2 3">NRRL B-16140</strain>
    </source>
</reference>
<dbReference type="InterPro" id="IPR052043">
    <property type="entry name" value="PolySaccharide_Degr_Enz"/>
</dbReference>
<name>A0A0F0GFS6_LENAE</name>
<organism evidence="2 3">
    <name type="scientific">Lentzea aerocolonigenes</name>
    <name type="common">Lechevalieria aerocolonigenes</name>
    <name type="synonym">Saccharothrix aerocolonigenes</name>
    <dbReference type="NCBI Taxonomy" id="68170"/>
    <lineage>
        <taxon>Bacteria</taxon>
        <taxon>Bacillati</taxon>
        <taxon>Actinomycetota</taxon>
        <taxon>Actinomycetes</taxon>
        <taxon>Pseudonocardiales</taxon>
        <taxon>Pseudonocardiaceae</taxon>
        <taxon>Lentzea</taxon>
    </lineage>
</organism>
<dbReference type="Pfam" id="PF07470">
    <property type="entry name" value="Glyco_hydro_88"/>
    <property type="match status" value="1"/>
</dbReference>
<dbReference type="InterPro" id="IPR006311">
    <property type="entry name" value="TAT_signal"/>
</dbReference>
<dbReference type="PROSITE" id="PS51318">
    <property type="entry name" value="TAT"/>
    <property type="match status" value="1"/>
</dbReference>
<comment type="caution">
    <text evidence="2">The sequence shown here is derived from an EMBL/GenBank/DDBJ whole genome shotgun (WGS) entry which is preliminary data.</text>
</comment>
<keyword evidence="3" id="KW-1185">Reference proteome</keyword>
<keyword evidence="1 2" id="KW-0378">Hydrolase</keyword>
<dbReference type="InterPro" id="IPR010905">
    <property type="entry name" value="Glyco_hydro_88"/>
</dbReference>
<dbReference type="GO" id="GO:0016787">
    <property type="term" value="F:hydrolase activity"/>
    <property type="evidence" value="ECO:0007669"/>
    <property type="project" value="UniProtKB-KW"/>
</dbReference>
<dbReference type="SUPFAM" id="SSF48208">
    <property type="entry name" value="Six-hairpin glycosidases"/>
    <property type="match status" value="1"/>
</dbReference>
<dbReference type="PANTHER" id="PTHR33886">
    <property type="entry name" value="UNSATURATED RHAMNOGALACTURONAN HYDROLASE (EUROFUNG)"/>
    <property type="match status" value="1"/>
</dbReference>
<dbReference type="STRING" id="68170.GCA_000974445_00906"/>
<dbReference type="InterPro" id="IPR012341">
    <property type="entry name" value="6hp_glycosidase-like_sf"/>
</dbReference>
<dbReference type="GO" id="GO:0005975">
    <property type="term" value="P:carbohydrate metabolic process"/>
    <property type="evidence" value="ECO:0007669"/>
    <property type="project" value="InterPro"/>
</dbReference>
<dbReference type="AlphaFoldDB" id="A0A0F0GFS6"/>
<dbReference type="PATRIC" id="fig|68170.10.peg.2608"/>
<dbReference type="InterPro" id="IPR008928">
    <property type="entry name" value="6-hairpin_glycosidase_sf"/>
</dbReference>
<dbReference type="RefSeq" id="WP_045318157.1">
    <property type="nucleotide sequence ID" value="NZ_JYJG01000535.1"/>
</dbReference>
<dbReference type="EMBL" id="JYJG01000535">
    <property type="protein sequence ID" value="KJK33471.1"/>
    <property type="molecule type" value="Genomic_DNA"/>
</dbReference>
<evidence type="ECO:0000256" key="1">
    <source>
        <dbReference type="ARBA" id="ARBA00022801"/>
    </source>
</evidence>
<dbReference type="Proteomes" id="UP000033393">
    <property type="component" value="Unassembled WGS sequence"/>
</dbReference>
<dbReference type="PANTHER" id="PTHR33886:SF8">
    <property type="entry name" value="UNSATURATED RHAMNOGALACTURONAN HYDROLASE (EUROFUNG)"/>
    <property type="match status" value="1"/>
</dbReference>
<proteinExistence type="predicted"/>
<accession>A0A0F0GFS6</accession>
<dbReference type="eggNOG" id="COG4225">
    <property type="taxonomic scope" value="Bacteria"/>
</dbReference>